<proteinExistence type="predicted"/>
<sequence>MSDMAELHNANHNLKYAVEAWDETEKQAKAIFEALHKFFYYELDSSGGQITREWLLEKYWELIKKKIQFVAKDITEAKEEADYSEREELECLKEMTTDFLKSDYDLSEEYASIIGEEKDND</sequence>
<accession>A0A450YSE3</accession>
<evidence type="ECO:0000313" key="3">
    <source>
        <dbReference type="EMBL" id="VFK81346.1"/>
    </source>
</evidence>
<dbReference type="EMBL" id="CAADFR010000046">
    <property type="protein sequence ID" value="VFK39659.1"/>
    <property type="molecule type" value="Genomic_DNA"/>
</dbReference>
<dbReference type="EMBL" id="CAADHB010000320">
    <property type="protein sequence ID" value="VFK81346.1"/>
    <property type="molecule type" value="Genomic_DNA"/>
</dbReference>
<dbReference type="AlphaFoldDB" id="A0A450YSE3"/>
<evidence type="ECO:0000313" key="2">
    <source>
        <dbReference type="EMBL" id="VFK44457.1"/>
    </source>
</evidence>
<name>A0A450YSE3_9GAMM</name>
<organism evidence="2">
    <name type="scientific">Candidatus Kentrum sp. SD</name>
    <dbReference type="NCBI Taxonomy" id="2126332"/>
    <lineage>
        <taxon>Bacteria</taxon>
        <taxon>Pseudomonadati</taxon>
        <taxon>Pseudomonadota</taxon>
        <taxon>Gammaproteobacteria</taxon>
        <taxon>Candidatus Kentrum</taxon>
    </lineage>
</organism>
<gene>
    <name evidence="3" type="ORF">BECKSD772D_GA0070982_13201</name>
    <name evidence="2" type="ORF">BECKSD772E_GA0070983_10384</name>
    <name evidence="1" type="ORF">BECKSD772F_GA0070984_10464</name>
</gene>
<reference evidence="2" key="1">
    <citation type="submission" date="2019-02" db="EMBL/GenBank/DDBJ databases">
        <authorList>
            <person name="Gruber-Vodicka R. H."/>
            <person name="Seah K. B. B."/>
        </authorList>
    </citation>
    <scope>NUCLEOTIDE SEQUENCE</scope>
    <source>
        <strain evidence="3">BECK_S127</strain>
        <strain evidence="2">BECK_S1320</strain>
        <strain evidence="1">BECK_S1321</strain>
    </source>
</reference>
<protein>
    <submittedName>
        <fullName evidence="2">Uncharacterized protein</fullName>
    </submittedName>
</protein>
<dbReference type="EMBL" id="CAADFU010000038">
    <property type="protein sequence ID" value="VFK44457.1"/>
    <property type="molecule type" value="Genomic_DNA"/>
</dbReference>
<evidence type="ECO:0000313" key="1">
    <source>
        <dbReference type="EMBL" id="VFK39659.1"/>
    </source>
</evidence>